<dbReference type="SUPFAM" id="SSF53474">
    <property type="entry name" value="alpha/beta-Hydrolases"/>
    <property type="match status" value="1"/>
</dbReference>
<name>A0A919SWS7_9ACTN</name>
<dbReference type="Pfam" id="PF12697">
    <property type="entry name" value="Abhydrolase_6"/>
    <property type="match status" value="1"/>
</dbReference>
<dbReference type="InterPro" id="IPR000073">
    <property type="entry name" value="AB_hydrolase_1"/>
</dbReference>
<proteinExistence type="predicted"/>
<evidence type="ECO:0000259" key="1">
    <source>
        <dbReference type="Pfam" id="PF12697"/>
    </source>
</evidence>
<gene>
    <name evidence="2" type="ORF">Aau02nite_82680</name>
</gene>
<comment type="caution">
    <text evidence="2">The sequence shown here is derived from an EMBL/GenBank/DDBJ whole genome shotgun (WGS) entry which is preliminary data.</text>
</comment>
<reference evidence="2" key="1">
    <citation type="submission" date="2021-03" db="EMBL/GenBank/DDBJ databases">
        <title>Whole genome shotgun sequence of Actinoplanes auranticolor NBRC 12245.</title>
        <authorList>
            <person name="Komaki H."/>
            <person name="Tamura T."/>
        </authorList>
    </citation>
    <scope>NUCLEOTIDE SEQUENCE</scope>
    <source>
        <strain evidence="2">NBRC 12245</strain>
    </source>
</reference>
<dbReference type="AlphaFoldDB" id="A0A919SWS7"/>
<evidence type="ECO:0000313" key="3">
    <source>
        <dbReference type="Proteomes" id="UP000681340"/>
    </source>
</evidence>
<sequence length="263" mass="28469">MRALAEDGTEAQAVDEGIGTPILVIHGGMGDRTVWQPVTDLLRGRFRTVRLERRRYRMDLPGPVTMAQEVQHVAAIAAQLDRPVLVGHSSGGVVALEALVAHPGAYAGAVLYEPPVVTGAPLSDDKLAAARAAIARDKPGKALSIFLRDVVRMPAPLAWLAGVIVGRHPEYRQRVARQLDDNDAIDEMGVRLAAYAQLKTPILLLGGDKSPRHLAERLDALEQTLPHARRLLLHGQGHNAERRAPERVAKAIARFIGEDVARG</sequence>
<keyword evidence="2" id="KW-0378">Hydrolase</keyword>
<dbReference type="InterPro" id="IPR050228">
    <property type="entry name" value="Carboxylesterase_BioH"/>
</dbReference>
<keyword evidence="3" id="KW-1185">Reference proteome</keyword>
<protein>
    <submittedName>
        <fullName evidence="2">Alpha/beta hydrolase</fullName>
    </submittedName>
</protein>
<organism evidence="2 3">
    <name type="scientific">Actinoplanes auranticolor</name>
    <dbReference type="NCBI Taxonomy" id="47988"/>
    <lineage>
        <taxon>Bacteria</taxon>
        <taxon>Bacillati</taxon>
        <taxon>Actinomycetota</taxon>
        <taxon>Actinomycetes</taxon>
        <taxon>Micromonosporales</taxon>
        <taxon>Micromonosporaceae</taxon>
        <taxon>Actinoplanes</taxon>
    </lineage>
</organism>
<dbReference type="GO" id="GO:0016787">
    <property type="term" value="F:hydrolase activity"/>
    <property type="evidence" value="ECO:0007669"/>
    <property type="project" value="UniProtKB-KW"/>
</dbReference>
<dbReference type="RefSeq" id="WP_212994061.1">
    <property type="nucleotide sequence ID" value="NZ_BAABEA010000002.1"/>
</dbReference>
<dbReference type="InterPro" id="IPR029058">
    <property type="entry name" value="AB_hydrolase_fold"/>
</dbReference>
<feature type="domain" description="AB hydrolase-1" evidence="1">
    <location>
        <begin position="22"/>
        <end position="251"/>
    </location>
</feature>
<dbReference type="PANTHER" id="PTHR43194:SF2">
    <property type="entry name" value="PEROXISOMAL MEMBRANE PROTEIN LPX1"/>
    <property type="match status" value="1"/>
</dbReference>
<dbReference type="EMBL" id="BOQL01000077">
    <property type="protein sequence ID" value="GIM78812.1"/>
    <property type="molecule type" value="Genomic_DNA"/>
</dbReference>
<evidence type="ECO:0000313" key="2">
    <source>
        <dbReference type="EMBL" id="GIM78812.1"/>
    </source>
</evidence>
<accession>A0A919SWS7</accession>
<dbReference type="Gene3D" id="3.40.50.1820">
    <property type="entry name" value="alpha/beta hydrolase"/>
    <property type="match status" value="1"/>
</dbReference>
<dbReference type="Proteomes" id="UP000681340">
    <property type="component" value="Unassembled WGS sequence"/>
</dbReference>
<dbReference type="PANTHER" id="PTHR43194">
    <property type="entry name" value="HYDROLASE ALPHA/BETA FOLD FAMILY"/>
    <property type="match status" value="1"/>
</dbReference>